<reference evidence="1 2" key="1">
    <citation type="submission" date="2024-01" db="EMBL/GenBank/DDBJ databases">
        <title>The genomes of 5 underutilized Papilionoideae crops provide insights into root nodulation and disease resistanc.</title>
        <authorList>
            <person name="Jiang F."/>
        </authorList>
    </citation>
    <scope>NUCLEOTIDE SEQUENCE [LARGE SCALE GENOMIC DNA]</scope>
    <source>
        <strain evidence="1">LVBAO_FW01</strain>
        <tissue evidence="1">Leaves</tissue>
    </source>
</reference>
<keyword evidence="2" id="KW-1185">Reference proteome</keyword>
<dbReference type="GO" id="GO:0048364">
    <property type="term" value="P:root development"/>
    <property type="evidence" value="ECO:0007669"/>
    <property type="project" value="InterPro"/>
</dbReference>
<dbReference type="Proteomes" id="UP001367508">
    <property type="component" value="Unassembled WGS sequence"/>
</dbReference>
<name>A0AAN9PPM5_CANGL</name>
<organism evidence="1 2">
    <name type="scientific">Canavalia gladiata</name>
    <name type="common">Sword bean</name>
    <name type="synonym">Dolichos gladiatus</name>
    <dbReference type="NCBI Taxonomy" id="3824"/>
    <lineage>
        <taxon>Eukaryota</taxon>
        <taxon>Viridiplantae</taxon>
        <taxon>Streptophyta</taxon>
        <taxon>Embryophyta</taxon>
        <taxon>Tracheophyta</taxon>
        <taxon>Spermatophyta</taxon>
        <taxon>Magnoliopsida</taxon>
        <taxon>eudicotyledons</taxon>
        <taxon>Gunneridae</taxon>
        <taxon>Pentapetalae</taxon>
        <taxon>rosids</taxon>
        <taxon>fabids</taxon>
        <taxon>Fabales</taxon>
        <taxon>Fabaceae</taxon>
        <taxon>Papilionoideae</taxon>
        <taxon>50 kb inversion clade</taxon>
        <taxon>NPAAA clade</taxon>
        <taxon>indigoferoid/millettioid clade</taxon>
        <taxon>Phaseoleae</taxon>
        <taxon>Canavalia</taxon>
    </lineage>
</organism>
<dbReference type="GO" id="GO:0048367">
    <property type="term" value="P:shoot system development"/>
    <property type="evidence" value="ECO:0007669"/>
    <property type="project" value="InterPro"/>
</dbReference>
<evidence type="ECO:0000313" key="2">
    <source>
        <dbReference type="Proteomes" id="UP001367508"/>
    </source>
</evidence>
<evidence type="ECO:0000313" key="1">
    <source>
        <dbReference type="EMBL" id="KAK7307445.1"/>
    </source>
</evidence>
<dbReference type="PANTHER" id="PTHR33070:SF109">
    <property type="entry name" value="DOMAIN PROTEIN, PUTATIVE (DUF241)-RELATED"/>
    <property type="match status" value="1"/>
</dbReference>
<evidence type="ECO:0008006" key="3">
    <source>
        <dbReference type="Google" id="ProtNLM"/>
    </source>
</evidence>
<comment type="caution">
    <text evidence="1">The sequence shown here is derived from an EMBL/GenBank/DDBJ whole genome shotgun (WGS) entry which is preliminary data.</text>
</comment>
<dbReference type="InterPro" id="IPR004320">
    <property type="entry name" value="BPS1_pln"/>
</dbReference>
<proteinExistence type="predicted"/>
<sequence length="285" mass="32219">MANKYHTRSNSFPSGSHPTTIRIEEELCKVKTWETTSTSTSHSIATSLSLLQDLYICFQDLLNMPSTQKMISHHQGEKCVEELLDGSVRILDICGITRDIMLQIKENVQTLHSCLRRRKGDSTIEKSVAEYNLFSKKMKKNVKKLITTLKQMDSKFGVSPILNQDQQFSALITNLREVIVTNMSIFQSLLAFLASKYSKGTKWFSVSKLMHKGVISCEENFNELQNVEASLSTLLSEGTNVEKMQTAHQRLEALENAIEGLENGLESVFRCMVKTRACLLNTITQ</sequence>
<dbReference type="EMBL" id="JAYMYQ010000010">
    <property type="protein sequence ID" value="KAK7307445.1"/>
    <property type="molecule type" value="Genomic_DNA"/>
</dbReference>
<accession>A0AAN9PPM5</accession>
<gene>
    <name evidence="1" type="ORF">VNO77_40520</name>
</gene>
<protein>
    <recommendedName>
        <fullName evidence="3">DUF241 domain protein</fullName>
    </recommendedName>
</protein>
<dbReference type="AlphaFoldDB" id="A0AAN9PPM5"/>
<dbReference type="Pfam" id="PF03087">
    <property type="entry name" value="BPS1"/>
    <property type="match status" value="1"/>
</dbReference>
<dbReference type="PANTHER" id="PTHR33070">
    <property type="entry name" value="OS06G0725500 PROTEIN"/>
    <property type="match status" value="1"/>
</dbReference>